<dbReference type="InterPro" id="IPR039761">
    <property type="entry name" value="Bms1/Tsr1"/>
</dbReference>
<reference evidence="3" key="1">
    <citation type="submission" date="2022-03" db="EMBL/GenBank/DDBJ databases">
        <title>A functionally conserved STORR gene fusion in Papaver species that diverged 16.8 million years ago.</title>
        <authorList>
            <person name="Catania T."/>
        </authorList>
    </citation>
    <scope>NUCLEOTIDE SEQUENCE</scope>
    <source>
        <strain evidence="3">S-191538</strain>
    </source>
</reference>
<dbReference type="InterPro" id="IPR030387">
    <property type="entry name" value="G_Bms1/Tsr1_dom"/>
</dbReference>
<feature type="region of interest" description="Disordered" evidence="1">
    <location>
        <begin position="31"/>
        <end position="53"/>
    </location>
</feature>
<dbReference type="InterPro" id="IPR027417">
    <property type="entry name" value="P-loop_NTPase"/>
</dbReference>
<name>A0AA41RYH8_PAPNU</name>
<dbReference type="AlphaFoldDB" id="A0AA41RYH8"/>
<dbReference type="GO" id="GO:0030686">
    <property type="term" value="C:90S preribosome"/>
    <property type="evidence" value="ECO:0007669"/>
    <property type="project" value="TreeGrafter"/>
</dbReference>
<sequence>MRVSKMAASSSRHVKIERGFQFVKIYTKKKKNCNGHDHQKDDPQPHLPSSIDPTVEEEAPPYVIVVHGPPRVGKTLLIKCLVDFYTNGGSHSDMSAAGAIRIVAGDKRRVQFVECPNNMNGMIDAAKYADAVILLIDAGYGFEMETFEFLELLKVHGMPKVMGVLTYLDSFKNEGVLASTRQRLLDQFQTEICKGAQVFCLSGRHNAM</sequence>
<evidence type="ECO:0000256" key="1">
    <source>
        <dbReference type="SAM" id="MobiDB-lite"/>
    </source>
</evidence>
<feature type="domain" description="Bms1-type G" evidence="2">
    <location>
        <begin position="59"/>
        <end position="208"/>
    </location>
</feature>
<dbReference type="GO" id="GO:0034511">
    <property type="term" value="F:U3 snoRNA binding"/>
    <property type="evidence" value="ECO:0007669"/>
    <property type="project" value="TreeGrafter"/>
</dbReference>
<dbReference type="GO" id="GO:0000479">
    <property type="term" value="P:endonucleolytic cleavage of tricistronic rRNA transcript (SSU-rRNA, 5.8S rRNA, LSU-rRNA)"/>
    <property type="evidence" value="ECO:0007669"/>
    <property type="project" value="TreeGrafter"/>
</dbReference>
<evidence type="ECO:0000259" key="2">
    <source>
        <dbReference type="PROSITE" id="PS51714"/>
    </source>
</evidence>
<dbReference type="GO" id="GO:0000462">
    <property type="term" value="P:maturation of SSU-rRNA from tricistronic rRNA transcript (SSU-rRNA, 5.8S rRNA, LSU-rRNA)"/>
    <property type="evidence" value="ECO:0007669"/>
    <property type="project" value="TreeGrafter"/>
</dbReference>
<dbReference type="Gene3D" id="3.40.50.300">
    <property type="entry name" value="P-loop containing nucleotide triphosphate hydrolases"/>
    <property type="match status" value="1"/>
</dbReference>
<gene>
    <name evidence="3" type="ORF">MKW94_029012</name>
</gene>
<dbReference type="PROSITE" id="PS51714">
    <property type="entry name" value="G_BMS1"/>
    <property type="match status" value="1"/>
</dbReference>
<dbReference type="EMBL" id="JAJJMA010063672">
    <property type="protein sequence ID" value="MCL7027031.1"/>
    <property type="molecule type" value="Genomic_DNA"/>
</dbReference>
<protein>
    <recommendedName>
        <fullName evidence="2">Bms1-type G domain-containing protein</fullName>
    </recommendedName>
</protein>
<evidence type="ECO:0000313" key="3">
    <source>
        <dbReference type="EMBL" id="MCL7027031.1"/>
    </source>
</evidence>
<dbReference type="SUPFAM" id="SSF52540">
    <property type="entry name" value="P-loop containing nucleoside triphosphate hydrolases"/>
    <property type="match status" value="1"/>
</dbReference>
<dbReference type="GO" id="GO:0003924">
    <property type="term" value="F:GTPase activity"/>
    <property type="evidence" value="ECO:0007669"/>
    <property type="project" value="TreeGrafter"/>
</dbReference>
<dbReference type="GO" id="GO:0005525">
    <property type="term" value="F:GTP binding"/>
    <property type="evidence" value="ECO:0007669"/>
    <property type="project" value="TreeGrafter"/>
</dbReference>
<feature type="compositionally biased region" description="Basic and acidic residues" evidence="1">
    <location>
        <begin position="34"/>
        <end position="44"/>
    </location>
</feature>
<dbReference type="PANTHER" id="PTHR12858">
    <property type="entry name" value="RIBOSOME BIOGENESIS PROTEIN"/>
    <property type="match status" value="1"/>
</dbReference>
<organism evidence="3 4">
    <name type="scientific">Papaver nudicaule</name>
    <name type="common">Iceland poppy</name>
    <dbReference type="NCBI Taxonomy" id="74823"/>
    <lineage>
        <taxon>Eukaryota</taxon>
        <taxon>Viridiplantae</taxon>
        <taxon>Streptophyta</taxon>
        <taxon>Embryophyta</taxon>
        <taxon>Tracheophyta</taxon>
        <taxon>Spermatophyta</taxon>
        <taxon>Magnoliopsida</taxon>
        <taxon>Ranunculales</taxon>
        <taxon>Papaveraceae</taxon>
        <taxon>Papaveroideae</taxon>
        <taxon>Papaver</taxon>
    </lineage>
</organism>
<accession>A0AA41RYH8</accession>
<dbReference type="Proteomes" id="UP001177140">
    <property type="component" value="Unassembled WGS sequence"/>
</dbReference>
<keyword evidence="4" id="KW-1185">Reference proteome</keyword>
<proteinExistence type="predicted"/>
<comment type="caution">
    <text evidence="3">The sequence shown here is derived from an EMBL/GenBank/DDBJ whole genome shotgun (WGS) entry which is preliminary data.</text>
</comment>
<dbReference type="PANTHER" id="PTHR12858:SF2">
    <property type="entry name" value="RIBOSOME BIOGENESIS PROTEIN BMS1 HOMOLOG"/>
    <property type="match status" value="1"/>
</dbReference>
<evidence type="ECO:0000313" key="4">
    <source>
        <dbReference type="Proteomes" id="UP001177140"/>
    </source>
</evidence>